<dbReference type="EMBL" id="ACHB01000071">
    <property type="protein sequence ID" value="EEI91217.1"/>
    <property type="molecule type" value="Genomic_DNA"/>
</dbReference>
<proteinExistence type="predicted"/>
<sequence length="370" mass="42417">MTKYKMNITGLVLFLTIGLFSISAPSFAQQKDQEDPAGYISKYNPNFAGIGPPVYFVPAPRTTEEILHDAYKNKQTFADTIAIALTLQRFLIDYKLTSNSAQLQYLISPLPATPQAWETIIQQTRNADNMNTLYGLLNESALYAIKNGAYPLALKQLEEALSTVQKTENKNDLSIIQFNLANLYLFDQKFEQAANFQEQYYKNAIQNKTYLDQANSLVKIATIQAFDRDFKSAEQTIIRKAIPLYNKTRSYEGKILAWEQLALIYQMQKKHTQAQWFLLQARELAEKKSLPGELAELEYMLAESKFDDGNLKVSKNEFINARKLAEKEDNKLLQLAIENKIGELFMKLKDYSAAKESLEKYWALRAELFK</sequence>
<evidence type="ECO:0000313" key="3">
    <source>
        <dbReference type="Proteomes" id="UP000006241"/>
    </source>
</evidence>
<dbReference type="InterPro" id="IPR011990">
    <property type="entry name" value="TPR-like_helical_dom_sf"/>
</dbReference>
<reference evidence="2 3" key="1">
    <citation type="submission" date="2009-01" db="EMBL/GenBank/DDBJ databases">
        <authorList>
            <person name="Qin X."/>
            <person name="Bachman B."/>
            <person name="Battles P."/>
            <person name="Bell A."/>
            <person name="Bess C."/>
            <person name="Bickham C."/>
            <person name="Chaboub L."/>
            <person name="Chen D."/>
            <person name="Coyle M."/>
            <person name="Deiros D.R."/>
            <person name="Dinh H."/>
            <person name="Forbes L."/>
            <person name="Fowler G."/>
            <person name="Francisco L."/>
            <person name="Fu Q."/>
            <person name="Gubbala S."/>
            <person name="Hale W."/>
            <person name="Han Y."/>
            <person name="Hemphill L."/>
            <person name="Highlander S.K."/>
            <person name="Hirani K."/>
            <person name="Hogues M."/>
            <person name="Jackson L."/>
            <person name="Jakkamsetti A."/>
            <person name="Javaid M."/>
            <person name="Jiang H."/>
            <person name="Korchina V."/>
            <person name="Kovar C."/>
            <person name="Lara F."/>
            <person name="Lee S."/>
            <person name="Mata R."/>
            <person name="Mathew T."/>
            <person name="Moen C."/>
            <person name="Morales K."/>
            <person name="Munidasa M."/>
            <person name="Nazareth L."/>
            <person name="Ngo R."/>
            <person name="Nguyen L."/>
            <person name="Okwuonu G."/>
            <person name="Ongeri F."/>
            <person name="Patil S."/>
            <person name="Petrosino J."/>
            <person name="Pham C."/>
            <person name="Pham P."/>
            <person name="Pu L.-L."/>
            <person name="Puazo M."/>
            <person name="Raj R."/>
            <person name="Reid J."/>
            <person name="Rouhana J."/>
            <person name="Saada N."/>
            <person name="Shang Y."/>
            <person name="Simmons D."/>
            <person name="Thornton R."/>
            <person name="Warren J."/>
            <person name="Weissenberger G."/>
            <person name="Zhang J."/>
            <person name="Zhang L."/>
            <person name="Zhou C."/>
            <person name="Zhu D."/>
            <person name="Muzny D."/>
            <person name="Worley K."/>
            <person name="Gibbs R."/>
        </authorList>
    </citation>
    <scope>NUCLEOTIDE SEQUENCE [LARGE SCALE GENOMIC DNA]</scope>
    <source>
        <strain evidence="2 3">ATCC 33300</strain>
    </source>
</reference>
<comment type="caution">
    <text evidence="2">The sequence shown here is derived from an EMBL/GenBank/DDBJ whole genome shotgun (WGS) entry which is preliminary data.</text>
</comment>
<dbReference type="Proteomes" id="UP000006241">
    <property type="component" value="Unassembled WGS sequence"/>
</dbReference>
<feature type="signal peptide" evidence="1">
    <location>
        <begin position="1"/>
        <end position="28"/>
    </location>
</feature>
<dbReference type="HOGENOM" id="CLU_747835_0_0_10"/>
<protein>
    <submittedName>
        <fullName evidence="2">Tetratricopeptide repeat protein</fullName>
    </submittedName>
</protein>
<gene>
    <name evidence="2" type="ORF">HMPREF0765_3243</name>
</gene>
<name>C2G0Y7_SPHSI</name>
<dbReference type="AlphaFoldDB" id="C2G0Y7"/>
<feature type="chain" id="PRO_5002914209" evidence="1">
    <location>
        <begin position="29"/>
        <end position="370"/>
    </location>
</feature>
<evidence type="ECO:0000256" key="1">
    <source>
        <dbReference type="SAM" id="SignalP"/>
    </source>
</evidence>
<dbReference type="SUPFAM" id="SSF48452">
    <property type="entry name" value="TPR-like"/>
    <property type="match status" value="2"/>
</dbReference>
<accession>C2G0Y7</accession>
<dbReference type="RefSeq" id="WP_003009074.1">
    <property type="nucleotide sequence ID" value="NZ_GG668632.1"/>
</dbReference>
<dbReference type="Gene3D" id="1.25.40.10">
    <property type="entry name" value="Tetratricopeptide repeat domain"/>
    <property type="match status" value="1"/>
</dbReference>
<dbReference type="Pfam" id="PF13424">
    <property type="entry name" value="TPR_12"/>
    <property type="match status" value="1"/>
</dbReference>
<evidence type="ECO:0000313" key="2">
    <source>
        <dbReference type="EMBL" id="EEI91217.1"/>
    </source>
</evidence>
<organism evidence="2 3">
    <name type="scientific">Sphingobacterium spiritivorum ATCC 33300</name>
    <dbReference type="NCBI Taxonomy" id="525372"/>
    <lineage>
        <taxon>Bacteria</taxon>
        <taxon>Pseudomonadati</taxon>
        <taxon>Bacteroidota</taxon>
        <taxon>Sphingobacteriia</taxon>
        <taxon>Sphingobacteriales</taxon>
        <taxon>Sphingobacteriaceae</taxon>
        <taxon>Sphingobacterium</taxon>
    </lineage>
</organism>
<keyword evidence="1" id="KW-0732">Signal</keyword>